<gene>
    <name evidence="1" type="ORF">SBRCBS47491_002373</name>
</gene>
<proteinExistence type="predicted"/>
<dbReference type="EMBL" id="CAWUHC010000014">
    <property type="protein sequence ID" value="CAK7215118.1"/>
    <property type="molecule type" value="Genomic_DNA"/>
</dbReference>
<dbReference type="Proteomes" id="UP001642406">
    <property type="component" value="Unassembled WGS sequence"/>
</dbReference>
<keyword evidence="2" id="KW-1185">Reference proteome</keyword>
<accession>A0ABP0B689</accession>
<sequence>MLPQDVCLIAVTTGTSVPQSSAAEHLKDCSSFFSITSFLPPKTITLTVSEPPTTVTETTTDATRTFSEIVESTTTTTQTLTSLDVSTSTTTSTSFVGVVSFPVVVPRDGGASSSSFFSIRSPTRVPDYATAACTDAAKYSSACSRLGLAPHTVTLNGESVTITVTAQSTVVEQEEATSTVLTTSTSVTTATVDTTTTILSTTVVRSIDVEPSPVPWCTPSQGNTAEGCNGRQFANTCFQRLAADTDHPVLFSAQQLNARTCATVCDTDSLCTGAFFNFNTRICVGLGGTNPQAVATDNFVESFFFDGPGTNSDCPSYSCPDSTQNDFCCGGTGCGSQL</sequence>
<organism evidence="1 2">
    <name type="scientific">Sporothrix bragantina</name>
    <dbReference type="NCBI Taxonomy" id="671064"/>
    <lineage>
        <taxon>Eukaryota</taxon>
        <taxon>Fungi</taxon>
        <taxon>Dikarya</taxon>
        <taxon>Ascomycota</taxon>
        <taxon>Pezizomycotina</taxon>
        <taxon>Sordariomycetes</taxon>
        <taxon>Sordariomycetidae</taxon>
        <taxon>Ophiostomatales</taxon>
        <taxon>Ophiostomataceae</taxon>
        <taxon>Sporothrix</taxon>
    </lineage>
</organism>
<evidence type="ECO:0008006" key="3">
    <source>
        <dbReference type="Google" id="ProtNLM"/>
    </source>
</evidence>
<name>A0ABP0B689_9PEZI</name>
<reference evidence="1 2" key="1">
    <citation type="submission" date="2024-01" db="EMBL/GenBank/DDBJ databases">
        <authorList>
            <person name="Allen C."/>
            <person name="Tagirdzhanova G."/>
        </authorList>
    </citation>
    <scope>NUCLEOTIDE SEQUENCE [LARGE SCALE GENOMIC DNA]</scope>
</reference>
<comment type="caution">
    <text evidence="1">The sequence shown here is derived from an EMBL/GenBank/DDBJ whole genome shotgun (WGS) entry which is preliminary data.</text>
</comment>
<evidence type="ECO:0000313" key="2">
    <source>
        <dbReference type="Proteomes" id="UP001642406"/>
    </source>
</evidence>
<evidence type="ECO:0000313" key="1">
    <source>
        <dbReference type="EMBL" id="CAK7215118.1"/>
    </source>
</evidence>
<protein>
    <recommendedName>
        <fullName evidence="3">Apple domain-containing protein</fullName>
    </recommendedName>
</protein>